<sequence length="99" mass="11302">MVCTSTRHQILIVAASKATASELCRADFLAASMGNPPFDRPLRTIRPWMLAPQQQQQQLHYDITTTTTKFCRKTSARLRRLALLDASRCGYQTLMDWET</sequence>
<accession>A0A024S503</accession>
<protein>
    <submittedName>
        <fullName evidence="1">Uncharacterized protein</fullName>
    </submittedName>
</protein>
<gene>
    <name evidence="1" type="ORF">M419DRAFT_124000</name>
</gene>
<organism evidence="1 2">
    <name type="scientific">Hypocrea jecorina (strain ATCC 56765 / BCRC 32924 / NRRL 11460 / Rut C-30)</name>
    <name type="common">Trichoderma reesei</name>
    <dbReference type="NCBI Taxonomy" id="1344414"/>
    <lineage>
        <taxon>Eukaryota</taxon>
        <taxon>Fungi</taxon>
        <taxon>Dikarya</taxon>
        <taxon>Ascomycota</taxon>
        <taxon>Pezizomycotina</taxon>
        <taxon>Sordariomycetes</taxon>
        <taxon>Hypocreomycetidae</taxon>
        <taxon>Hypocreales</taxon>
        <taxon>Hypocreaceae</taxon>
        <taxon>Trichoderma</taxon>
    </lineage>
</organism>
<evidence type="ECO:0000313" key="2">
    <source>
        <dbReference type="Proteomes" id="UP000024376"/>
    </source>
</evidence>
<dbReference type="HOGENOM" id="CLU_2322034_0_0_1"/>
<dbReference type="KEGG" id="trr:M419DRAFT_124000"/>
<reference evidence="2" key="1">
    <citation type="journal article" date="2013" name="Ind. Biotechnol.">
        <title>Comparative genomics analysis of Trichoderma reesei strains.</title>
        <authorList>
            <person name="Koike H."/>
            <person name="Aerts A."/>
            <person name="LaButti K."/>
            <person name="Grigoriev I.V."/>
            <person name="Baker S.E."/>
        </authorList>
    </citation>
    <scope>NUCLEOTIDE SEQUENCE [LARGE SCALE GENOMIC DNA]</scope>
    <source>
        <strain evidence="2">ATCC 56765 / BCRC 32924 / NRRL 11460 / Rut C-30</strain>
    </source>
</reference>
<dbReference type="AlphaFoldDB" id="A0A024S503"/>
<proteinExistence type="predicted"/>
<dbReference type="EMBL" id="KI911152">
    <property type="protein sequence ID" value="ETS00420.1"/>
    <property type="molecule type" value="Genomic_DNA"/>
</dbReference>
<dbReference type="Proteomes" id="UP000024376">
    <property type="component" value="Unassembled WGS sequence"/>
</dbReference>
<name>A0A024S503_HYPJR</name>
<evidence type="ECO:0000313" key="1">
    <source>
        <dbReference type="EMBL" id="ETS00420.1"/>
    </source>
</evidence>